<comment type="catalytic activity">
    <reaction evidence="5">
        <text>3-deoxy-alpha-D-manno-oct-2-ulosonate + CTP = CMP-3-deoxy-beta-D-manno-octulosonate + diphosphate</text>
        <dbReference type="Rhea" id="RHEA:23448"/>
        <dbReference type="ChEBI" id="CHEBI:33019"/>
        <dbReference type="ChEBI" id="CHEBI:37563"/>
        <dbReference type="ChEBI" id="CHEBI:85986"/>
        <dbReference type="ChEBI" id="CHEBI:85987"/>
        <dbReference type="EC" id="2.7.7.38"/>
    </reaction>
</comment>
<dbReference type="SUPFAM" id="SSF53448">
    <property type="entry name" value="Nucleotide-diphospho-sugar transferases"/>
    <property type="match status" value="1"/>
</dbReference>
<dbReference type="NCBIfam" id="TIGR00466">
    <property type="entry name" value="kdsB"/>
    <property type="match status" value="1"/>
</dbReference>
<dbReference type="GO" id="GO:0016020">
    <property type="term" value="C:membrane"/>
    <property type="evidence" value="ECO:0007669"/>
    <property type="project" value="UniProtKB-SubCell"/>
</dbReference>
<evidence type="ECO:0000256" key="2">
    <source>
        <dbReference type="ARBA" id="ARBA00022679"/>
    </source>
</evidence>
<comment type="caution">
    <text evidence="6">The sequence shown here is derived from an EMBL/GenBank/DDBJ whole genome shotgun (WGS) entry which is preliminary data.</text>
</comment>
<dbReference type="FunFam" id="3.90.550.10:FF:000011">
    <property type="entry name" value="3-deoxy-manno-octulosonate cytidylyltransferase"/>
    <property type="match status" value="1"/>
</dbReference>
<dbReference type="Gene3D" id="3.90.550.10">
    <property type="entry name" value="Spore Coat Polysaccharide Biosynthesis Protein SpsA, Chain A"/>
    <property type="match status" value="1"/>
</dbReference>
<dbReference type="CDD" id="cd02517">
    <property type="entry name" value="CMP-KDO-Synthetase"/>
    <property type="match status" value="1"/>
</dbReference>
<evidence type="ECO:0000256" key="3">
    <source>
        <dbReference type="ARBA" id="ARBA00022695"/>
    </source>
</evidence>
<dbReference type="NCBIfam" id="NF003952">
    <property type="entry name" value="PRK05450.1-5"/>
    <property type="match status" value="1"/>
</dbReference>
<keyword evidence="3 5" id="KW-0548">Nucleotidyltransferase</keyword>
<name>A0A4Q2UMP7_9BACT</name>
<dbReference type="GO" id="GO:0005829">
    <property type="term" value="C:cytosol"/>
    <property type="evidence" value="ECO:0007669"/>
    <property type="project" value="TreeGrafter"/>
</dbReference>
<dbReference type="GO" id="GO:0033468">
    <property type="term" value="P:CMP-keto-3-deoxy-D-manno-octulosonic acid biosynthetic process"/>
    <property type="evidence" value="ECO:0007669"/>
    <property type="project" value="UniProtKB-UniRule"/>
</dbReference>
<keyword evidence="2 5" id="KW-0808">Transferase</keyword>
<evidence type="ECO:0000256" key="4">
    <source>
        <dbReference type="ARBA" id="ARBA00022985"/>
    </source>
</evidence>
<keyword evidence="7" id="KW-1185">Reference proteome</keyword>
<evidence type="ECO:0000313" key="6">
    <source>
        <dbReference type="EMBL" id="RYC70917.1"/>
    </source>
</evidence>
<gene>
    <name evidence="5 6" type="primary">kdsB</name>
    <name evidence="6" type="ORF">EQG79_01825</name>
</gene>
<dbReference type="EC" id="2.7.7.38" evidence="5"/>
<dbReference type="Proteomes" id="UP000290407">
    <property type="component" value="Unassembled WGS sequence"/>
</dbReference>
<protein>
    <recommendedName>
        <fullName evidence="5">3-deoxy-manno-octulosonate cytidylyltransferase</fullName>
        <ecNumber evidence="5">2.7.7.38</ecNumber>
    </recommendedName>
    <alternativeName>
        <fullName evidence="5">CMP-2-keto-3-deoxyoctulosonic acid synthase</fullName>
        <shortName evidence="5">CKS</shortName>
        <shortName evidence="5">CMP-KDO synthase</shortName>
    </alternativeName>
</protein>
<evidence type="ECO:0000313" key="7">
    <source>
        <dbReference type="Proteomes" id="UP000290407"/>
    </source>
</evidence>
<comment type="subcellular location">
    <subcellularLocation>
        <location evidence="5">Cytoplasm</location>
    </subcellularLocation>
    <subcellularLocation>
        <location evidence="1">Membrane</location>
    </subcellularLocation>
</comment>
<dbReference type="UniPathway" id="UPA00358">
    <property type="reaction ID" value="UER00476"/>
</dbReference>
<proteinExistence type="inferred from homology"/>
<keyword evidence="4 5" id="KW-0448">Lipopolysaccharide biosynthesis</keyword>
<comment type="function">
    <text evidence="5">Activates KDO (a required 8-carbon sugar) for incorporation into bacterial lipopolysaccharide in Gram-negative bacteria.</text>
</comment>
<keyword evidence="5" id="KW-0963">Cytoplasm</keyword>
<reference evidence="6 7" key="1">
    <citation type="submission" date="2019-01" db="EMBL/GenBank/DDBJ databases">
        <title>Spirosoma flava sp. nov., a propanil-degrading bacterium isolated from herbicide-contaminated soil.</title>
        <authorList>
            <person name="Zhang L."/>
            <person name="Jiang J.-D."/>
        </authorList>
    </citation>
    <scope>NUCLEOTIDE SEQUENCE [LARGE SCALE GENOMIC DNA]</scope>
    <source>
        <strain evidence="6 7">TY50</strain>
    </source>
</reference>
<dbReference type="GO" id="GO:0009103">
    <property type="term" value="P:lipopolysaccharide biosynthetic process"/>
    <property type="evidence" value="ECO:0007669"/>
    <property type="project" value="UniProtKB-UniRule"/>
</dbReference>
<dbReference type="EMBL" id="SBLB01000001">
    <property type="protein sequence ID" value="RYC70917.1"/>
    <property type="molecule type" value="Genomic_DNA"/>
</dbReference>
<evidence type="ECO:0000256" key="1">
    <source>
        <dbReference type="ARBA" id="ARBA00004370"/>
    </source>
</evidence>
<accession>A0A4Q2UMP7</accession>
<dbReference type="HAMAP" id="MF_00057">
    <property type="entry name" value="KdsB"/>
    <property type="match status" value="1"/>
</dbReference>
<dbReference type="InterPro" id="IPR004528">
    <property type="entry name" value="KdsB"/>
</dbReference>
<organism evidence="6 7">
    <name type="scientific">Spirosoma sordidisoli</name>
    <dbReference type="NCBI Taxonomy" id="2502893"/>
    <lineage>
        <taxon>Bacteria</taxon>
        <taxon>Pseudomonadati</taxon>
        <taxon>Bacteroidota</taxon>
        <taxon>Cytophagia</taxon>
        <taxon>Cytophagales</taxon>
        <taxon>Cytophagaceae</taxon>
        <taxon>Spirosoma</taxon>
    </lineage>
</organism>
<dbReference type="GO" id="GO:0008690">
    <property type="term" value="F:3-deoxy-manno-octulosonate cytidylyltransferase activity"/>
    <property type="evidence" value="ECO:0007669"/>
    <property type="project" value="UniProtKB-UniRule"/>
</dbReference>
<dbReference type="InterPro" id="IPR003329">
    <property type="entry name" value="Cytidylyl_trans"/>
</dbReference>
<dbReference type="NCBIfam" id="NF003950">
    <property type="entry name" value="PRK05450.1-3"/>
    <property type="match status" value="1"/>
</dbReference>
<dbReference type="InterPro" id="IPR029044">
    <property type="entry name" value="Nucleotide-diphossugar_trans"/>
</dbReference>
<comment type="similarity">
    <text evidence="5">Belongs to the KdsB family.</text>
</comment>
<sequence>MIIGIIPARYGSTRFPGKPLADIGGKPMIVRVLEQAWQAQLLDRVVVATDDERIAEVVRQAGGEVAMTHSDHVNGTQRCQEAYAQLAGTGSLSAPGPHYVVNIQGDEPFINPAQIDELAAVLDGSVELATQMSPVESAEILHSTGEVKIVLNAKQEALYFSRQPIPFFRDVDPARWHEHHPYQRHVGLYGYRADILEKIAALPIMPLQQAESLEQLAWLEAGYCIKLVTTVHQSQAVDDPSDIDRALQSSRQG</sequence>
<comment type="pathway">
    <text evidence="5">Nucleotide-sugar biosynthesis; CMP-3-deoxy-D-manno-octulosonate biosynthesis; CMP-3-deoxy-D-manno-octulosonate from 3-deoxy-D-manno-octulosonate and CTP: step 1/1.</text>
</comment>
<dbReference type="RefSeq" id="WP_129599512.1">
    <property type="nucleotide sequence ID" value="NZ_SBLB01000001.1"/>
</dbReference>
<evidence type="ECO:0000256" key="5">
    <source>
        <dbReference type="HAMAP-Rule" id="MF_00057"/>
    </source>
</evidence>
<dbReference type="AlphaFoldDB" id="A0A4Q2UMP7"/>
<dbReference type="PANTHER" id="PTHR42866:SF2">
    <property type="entry name" value="3-DEOXY-MANNO-OCTULOSONATE CYTIDYLYLTRANSFERASE, MITOCHONDRIAL"/>
    <property type="match status" value="1"/>
</dbReference>
<dbReference type="Pfam" id="PF02348">
    <property type="entry name" value="CTP_transf_3"/>
    <property type="match status" value="1"/>
</dbReference>
<dbReference type="PANTHER" id="PTHR42866">
    <property type="entry name" value="3-DEOXY-MANNO-OCTULOSONATE CYTIDYLYLTRANSFERASE"/>
    <property type="match status" value="1"/>
</dbReference>